<reference evidence="6" key="2">
    <citation type="journal article" date="2013" name="G3 (Bethesda)">
        <title>Genomes of Ashbya fungi isolated from insects reveal four mating-type loci, numerous translocations, lack of transposons, and distinct gene duplications.</title>
        <authorList>
            <person name="Dietrich F.S."/>
            <person name="Voegeli S."/>
            <person name="Kuo S."/>
            <person name="Philippsen P."/>
        </authorList>
    </citation>
    <scope>GENOME REANNOTATION</scope>
    <source>
        <strain evidence="6">ATCC 10895 / CBS 109.51 / FGSC 9923 / NRRL Y-1056</strain>
    </source>
</reference>
<name>Q750F9_EREGS</name>
<dbReference type="OMA" id="KLITHQY"/>
<comment type="similarity">
    <text evidence="2 4">Belongs to the ubiquitin-activating E1 family. ULA1 subfamily.</text>
</comment>
<proteinExistence type="inferred from homology"/>
<dbReference type="GO" id="GO:0019781">
    <property type="term" value="F:NEDD8 activating enzyme activity"/>
    <property type="evidence" value="ECO:0000318"/>
    <property type="project" value="GO_Central"/>
</dbReference>
<dbReference type="Proteomes" id="UP000000591">
    <property type="component" value="Chromosome VII"/>
</dbReference>
<dbReference type="OrthoDB" id="1708823at2759"/>
<evidence type="ECO:0000313" key="6">
    <source>
        <dbReference type="Proteomes" id="UP000000591"/>
    </source>
</evidence>
<dbReference type="GeneID" id="4622960"/>
<dbReference type="STRING" id="284811.Q750F9"/>
<reference evidence="5 6" key="1">
    <citation type="journal article" date="2004" name="Science">
        <title>The Ashbya gossypii genome as a tool for mapping the ancient Saccharomyces cerevisiae genome.</title>
        <authorList>
            <person name="Dietrich F.S."/>
            <person name="Voegeli S."/>
            <person name="Brachat S."/>
            <person name="Lerch A."/>
            <person name="Gates K."/>
            <person name="Steiner S."/>
            <person name="Mohr C."/>
            <person name="Pohlmann R."/>
            <person name="Luedi P."/>
            <person name="Choi S."/>
            <person name="Wing R.A."/>
            <person name="Flavier A."/>
            <person name="Gaffney T.D."/>
            <person name="Philippsen P."/>
        </authorList>
    </citation>
    <scope>NUCLEOTIDE SEQUENCE [LARGE SCALE GENOMIC DNA]</scope>
    <source>
        <strain evidence="6">ATCC 10895 / CBS 109.51 / FGSC 9923 / NRRL Y-1056</strain>
    </source>
</reference>
<dbReference type="GO" id="GO:0045116">
    <property type="term" value="P:protein neddylation"/>
    <property type="evidence" value="ECO:0000318"/>
    <property type="project" value="GO_Central"/>
</dbReference>
<dbReference type="PIRSF" id="PIRSF039099">
    <property type="entry name" value="APP-BP1"/>
    <property type="match status" value="1"/>
</dbReference>
<dbReference type="PANTHER" id="PTHR10953:SF29">
    <property type="entry name" value="NEDD8-ACTIVATING ENZYME E1 REGULATORY SUBUNIT"/>
    <property type="match status" value="1"/>
</dbReference>
<sequence length="458" mass="50762">MDRYDRQKRLWGASGQQGLRHAHVCVIGGADGGLWCEVAKNLALSGVGAVRIISTGSSDDSYERFFQPAELCSLNTDVGWSFSSWKGAAVAAEQWSECSALIVTTGAPGVVEEVTAKWRERKMPVLLSAHCASVYGYVRLLSPETHCVIEAHPQHRVPDLQLYAGWGELDELCGKTAVSQLDPEERQDVPFAVLLRSAVRSLGRKPASREEARAALDDLYTPNHSGATIEDMNFLEAVKYAHLALAPTEPVLPRVAEAWAAMPPDLEQVGDPFNRQFWVLVRALKQYFTAYGSLPLSGELPDMESSTVRYYELKDCYEQKARADRKRLAGFLSSTIPDAVIDAFCRNLRYLRIIRPSKLIGLDESLSELKRVNTDGAMLLSALLSIQYGIQEPTVNKKGSEYLNNINRFSGSNFYPTVAFIGGVLAQEATKFLTHQYVPIENTFVYDGLLNTTETIML</sequence>
<evidence type="ECO:0000256" key="3">
    <source>
        <dbReference type="ARBA" id="ARBA00022786"/>
    </source>
</evidence>
<accession>Q750F9</accession>
<comment type="pathway">
    <text evidence="1 4">Protein modification; protein neddylation.</text>
</comment>
<dbReference type="InterPro" id="IPR045886">
    <property type="entry name" value="ThiF/MoeB/HesA"/>
</dbReference>
<dbReference type="PANTHER" id="PTHR10953">
    <property type="entry name" value="UBIQUITIN-ACTIVATING ENZYME E1"/>
    <property type="match status" value="1"/>
</dbReference>
<dbReference type="KEGG" id="ago:AGOS_AGL005W"/>
<dbReference type="HOGENOM" id="CLU_019618_2_1_1"/>
<comment type="function">
    <text evidence="4">Regulatory subunit of the dimeric UBA3-ULA1 E1 enzyme.</text>
</comment>
<dbReference type="UniPathway" id="UPA00885"/>
<evidence type="ECO:0000313" key="5">
    <source>
        <dbReference type="EMBL" id="AAS54485.1"/>
    </source>
</evidence>
<dbReference type="Gene3D" id="3.40.50.720">
    <property type="entry name" value="NAD(P)-binding Rossmann-like Domain"/>
    <property type="match status" value="2"/>
</dbReference>
<evidence type="ECO:0000256" key="4">
    <source>
        <dbReference type="PIRNR" id="PIRNR039099"/>
    </source>
</evidence>
<dbReference type="InParanoid" id="Q750F9"/>
<evidence type="ECO:0000256" key="1">
    <source>
        <dbReference type="ARBA" id="ARBA00005032"/>
    </source>
</evidence>
<dbReference type="AlphaFoldDB" id="Q750F9"/>
<keyword evidence="6" id="KW-1185">Reference proteome</keyword>
<dbReference type="FunCoup" id="Q750F9">
    <property type="interactions" value="28"/>
</dbReference>
<dbReference type="SUPFAM" id="SSF69572">
    <property type="entry name" value="Activating enzymes of the ubiquitin-like proteins"/>
    <property type="match status" value="1"/>
</dbReference>
<dbReference type="InterPro" id="IPR030667">
    <property type="entry name" value="APP-BP1"/>
</dbReference>
<dbReference type="GO" id="GO:0005737">
    <property type="term" value="C:cytoplasm"/>
    <property type="evidence" value="ECO:0000318"/>
    <property type="project" value="GO_Central"/>
</dbReference>
<protein>
    <recommendedName>
        <fullName evidence="4">NEDD8-activating enzyme E1 regulatory subunit</fullName>
    </recommendedName>
</protein>
<keyword evidence="3 4" id="KW-0833">Ubl conjugation pathway</keyword>
<organism evidence="5 6">
    <name type="scientific">Eremothecium gossypii (strain ATCC 10895 / CBS 109.51 / FGSC 9923 / NRRL Y-1056)</name>
    <name type="common">Yeast</name>
    <name type="synonym">Ashbya gossypii</name>
    <dbReference type="NCBI Taxonomy" id="284811"/>
    <lineage>
        <taxon>Eukaryota</taxon>
        <taxon>Fungi</taxon>
        <taxon>Dikarya</taxon>
        <taxon>Ascomycota</taxon>
        <taxon>Saccharomycotina</taxon>
        <taxon>Saccharomycetes</taxon>
        <taxon>Saccharomycetales</taxon>
        <taxon>Saccharomycetaceae</taxon>
        <taxon>Eremothecium</taxon>
    </lineage>
</organism>
<dbReference type="eggNOG" id="KOG2016">
    <property type="taxonomic scope" value="Eukaryota"/>
</dbReference>
<dbReference type="InterPro" id="IPR035985">
    <property type="entry name" value="Ubiquitin-activating_enz"/>
</dbReference>
<evidence type="ECO:0000256" key="2">
    <source>
        <dbReference type="ARBA" id="ARBA00006868"/>
    </source>
</evidence>
<gene>
    <name evidence="5" type="ORF">AGOS_AGL005W</name>
</gene>
<dbReference type="RefSeq" id="NP_986661.1">
    <property type="nucleotide sequence ID" value="NM_211723.1"/>
</dbReference>
<dbReference type="EMBL" id="AE016820">
    <property type="protein sequence ID" value="AAS54485.1"/>
    <property type="molecule type" value="Genomic_DNA"/>
</dbReference>